<organism evidence="1 2">
    <name type="scientific">Lithospermum erythrorhizon</name>
    <name type="common">Purple gromwell</name>
    <name type="synonym">Lithospermum officinale var. erythrorhizon</name>
    <dbReference type="NCBI Taxonomy" id="34254"/>
    <lineage>
        <taxon>Eukaryota</taxon>
        <taxon>Viridiplantae</taxon>
        <taxon>Streptophyta</taxon>
        <taxon>Embryophyta</taxon>
        <taxon>Tracheophyta</taxon>
        <taxon>Spermatophyta</taxon>
        <taxon>Magnoliopsida</taxon>
        <taxon>eudicotyledons</taxon>
        <taxon>Gunneridae</taxon>
        <taxon>Pentapetalae</taxon>
        <taxon>asterids</taxon>
        <taxon>lamiids</taxon>
        <taxon>Boraginales</taxon>
        <taxon>Boraginaceae</taxon>
        <taxon>Boraginoideae</taxon>
        <taxon>Lithospermeae</taxon>
        <taxon>Lithospermum</taxon>
    </lineage>
</organism>
<gene>
    <name evidence="1" type="ORF">LIER_07796</name>
</gene>
<accession>A0AAV3P9J2</accession>
<dbReference type="AlphaFoldDB" id="A0AAV3P9J2"/>
<dbReference type="Proteomes" id="UP001454036">
    <property type="component" value="Unassembled WGS sequence"/>
</dbReference>
<keyword evidence="2" id="KW-1185">Reference proteome</keyword>
<sequence>MGNSLLVDARGRRGGLALLWPKDVLVEVRIFSSHHIEAIVDGRWRLMGFYGHHEAKYRRSDHSPLLLWWSDTSVEVGKRAQQFKCKEVIERSWGAGRPAIQEIVVRFYTQLFMSQAVGSADLDLEVVQSRFSTENVDKIGHPFQGNEVKEAVLTWQP</sequence>
<protein>
    <recommendedName>
        <fullName evidence="3">Endonuclease/exonuclease/phosphatase</fullName>
    </recommendedName>
</protein>
<dbReference type="EMBL" id="BAABME010001221">
    <property type="protein sequence ID" value="GAA0148319.1"/>
    <property type="molecule type" value="Genomic_DNA"/>
</dbReference>
<evidence type="ECO:0000313" key="2">
    <source>
        <dbReference type="Proteomes" id="UP001454036"/>
    </source>
</evidence>
<comment type="caution">
    <text evidence="1">The sequence shown here is derived from an EMBL/GenBank/DDBJ whole genome shotgun (WGS) entry which is preliminary data.</text>
</comment>
<name>A0AAV3P9J2_LITER</name>
<reference evidence="1 2" key="1">
    <citation type="submission" date="2024-01" db="EMBL/GenBank/DDBJ databases">
        <title>The complete chloroplast genome sequence of Lithospermum erythrorhizon: insights into the phylogenetic relationship among Boraginaceae species and the maternal lineages of purple gromwells.</title>
        <authorList>
            <person name="Okada T."/>
            <person name="Watanabe K."/>
        </authorList>
    </citation>
    <scope>NUCLEOTIDE SEQUENCE [LARGE SCALE GENOMIC DNA]</scope>
</reference>
<proteinExistence type="predicted"/>
<evidence type="ECO:0000313" key="1">
    <source>
        <dbReference type="EMBL" id="GAA0148319.1"/>
    </source>
</evidence>
<evidence type="ECO:0008006" key="3">
    <source>
        <dbReference type="Google" id="ProtNLM"/>
    </source>
</evidence>